<feature type="region of interest" description="Disordered" evidence="1">
    <location>
        <begin position="22"/>
        <end position="53"/>
    </location>
</feature>
<feature type="compositionally biased region" description="Basic and acidic residues" evidence="1">
    <location>
        <begin position="33"/>
        <end position="47"/>
    </location>
</feature>
<accession>A0A023B657</accession>
<evidence type="ECO:0000313" key="2">
    <source>
        <dbReference type="EMBL" id="EZG65396.1"/>
    </source>
</evidence>
<feature type="region of interest" description="Disordered" evidence="1">
    <location>
        <begin position="112"/>
        <end position="161"/>
    </location>
</feature>
<evidence type="ECO:0000256" key="1">
    <source>
        <dbReference type="SAM" id="MobiDB-lite"/>
    </source>
</evidence>
<keyword evidence="3" id="KW-1185">Reference proteome</keyword>
<dbReference type="RefSeq" id="XP_011134085.1">
    <property type="nucleotide sequence ID" value="XM_011135783.1"/>
</dbReference>
<evidence type="ECO:0000313" key="3">
    <source>
        <dbReference type="Proteomes" id="UP000019763"/>
    </source>
</evidence>
<gene>
    <name evidence="2" type="ORF">GNI_083540</name>
</gene>
<dbReference type="GeneID" id="22913007"/>
<name>A0A023B657_GRENI</name>
<protein>
    <submittedName>
        <fullName evidence="2">Uncharacterized protein</fullName>
    </submittedName>
</protein>
<feature type="compositionally biased region" description="Basic and acidic residues" evidence="1">
    <location>
        <begin position="135"/>
        <end position="145"/>
    </location>
</feature>
<organism evidence="2 3">
    <name type="scientific">Gregarina niphandrodes</name>
    <name type="common">Septate eugregarine</name>
    <dbReference type="NCBI Taxonomy" id="110365"/>
    <lineage>
        <taxon>Eukaryota</taxon>
        <taxon>Sar</taxon>
        <taxon>Alveolata</taxon>
        <taxon>Apicomplexa</taxon>
        <taxon>Conoidasida</taxon>
        <taxon>Gregarinasina</taxon>
        <taxon>Eugregarinorida</taxon>
        <taxon>Gregarinidae</taxon>
        <taxon>Gregarina</taxon>
    </lineage>
</organism>
<dbReference type="Proteomes" id="UP000019763">
    <property type="component" value="Unassembled WGS sequence"/>
</dbReference>
<sequence length="161" mass="18794">MEVPLEELLKLQQSLKHTPVAGTDANAITDSVDAPRKKELTTVDNKRPQRPSHLVFKNPRAKLSDPREFAKNFVDDHGGTKYSFLHNMQKKEREELGTFIKSDGYRQLNKDERQQVHKKFQQLTSAVNHKSKRVIKLEKKNHEPRTNQPNEKHTHKISREK</sequence>
<proteinExistence type="predicted"/>
<dbReference type="VEuPathDB" id="CryptoDB:GNI_083540"/>
<dbReference type="EMBL" id="AFNH02000627">
    <property type="protein sequence ID" value="EZG65396.1"/>
    <property type="molecule type" value="Genomic_DNA"/>
</dbReference>
<dbReference type="AlphaFoldDB" id="A0A023B657"/>
<comment type="caution">
    <text evidence="2">The sequence shown here is derived from an EMBL/GenBank/DDBJ whole genome shotgun (WGS) entry which is preliminary data.</text>
</comment>
<reference evidence="2" key="1">
    <citation type="submission" date="2013-12" db="EMBL/GenBank/DDBJ databases">
        <authorList>
            <person name="Omoto C.K."/>
            <person name="Sibley D."/>
            <person name="Venepally P."/>
            <person name="Hadjithomas M."/>
            <person name="Karamycheva S."/>
            <person name="Brunk B."/>
            <person name="Roos D."/>
            <person name="Caler E."/>
            <person name="Lorenzi H."/>
        </authorList>
    </citation>
    <scope>NUCLEOTIDE SEQUENCE</scope>
</reference>